<dbReference type="eggNOG" id="ENOG5033NRA">
    <property type="taxonomic scope" value="Bacteria"/>
</dbReference>
<dbReference type="InterPro" id="IPR049215">
    <property type="entry name" value="DUF6809"/>
</dbReference>
<organism evidence="1 2">
    <name type="scientific">Ruminiclostridium papyrosolvens DSM 2782</name>
    <dbReference type="NCBI Taxonomy" id="588581"/>
    <lineage>
        <taxon>Bacteria</taxon>
        <taxon>Bacillati</taxon>
        <taxon>Bacillota</taxon>
        <taxon>Clostridia</taxon>
        <taxon>Eubacteriales</taxon>
        <taxon>Oscillospiraceae</taxon>
        <taxon>Ruminiclostridium</taxon>
    </lineage>
</organism>
<evidence type="ECO:0000313" key="2">
    <source>
        <dbReference type="Proteomes" id="UP000003860"/>
    </source>
</evidence>
<dbReference type="Proteomes" id="UP000003860">
    <property type="component" value="Unassembled WGS sequence"/>
</dbReference>
<sequence length="107" mass="12507">MPKRLDDLYHSFFKQQDFNELRLSVEENHKILIDRLSKEDRKTVLRIIDALGMICNYQSKASFIQGFGLGMELTTELKNYDHSLEEVLNDCGQFFMPKGEADDEKES</sequence>
<comment type="caution">
    <text evidence="1">The sequence shown here is derived from an EMBL/GenBank/DDBJ whole genome shotgun (WGS) entry which is preliminary data.</text>
</comment>
<gene>
    <name evidence="1" type="ORF">Cpap_4215</name>
</gene>
<accession>F1T8H4</accession>
<evidence type="ECO:0000313" key="1">
    <source>
        <dbReference type="EMBL" id="EGD49772.1"/>
    </source>
</evidence>
<dbReference type="STRING" id="588581.Cpap_4215"/>
<dbReference type="Pfam" id="PF20648">
    <property type="entry name" value="DUF6809"/>
    <property type="match status" value="1"/>
</dbReference>
<proteinExistence type="predicted"/>
<protein>
    <submittedName>
        <fullName evidence="1">Uncharacterized protein</fullName>
    </submittedName>
</protein>
<dbReference type="RefSeq" id="WP_004616725.1">
    <property type="nucleotide sequence ID" value="NZ_ACXX02000001.1"/>
</dbReference>
<dbReference type="OrthoDB" id="1849595at2"/>
<reference evidence="1" key="1">
    <citation type="submission" date="2009-07" db="EMBL/GenBank/DDBJ databases">
        <authorList>
            <consortium name="US DOE Joint Genome Institute (JGI-PGF)"/>
            <person name="Lucas S."/>
            <person name="Copeland A."/>
            <person name="Lapidus A."/>
            <person name="Glavina del Rio T."/>
            <person name="Tice H."/>
            <person name="Bruce D."/>
            <person name="Goodwin L."/>
            <person name="Pitluck S."/>
            <person name="Larimer F."/>
            <person name="Land M.L."/>
            <person name="Mouttaki H."/>
            <person name="He Z."/>
            <person name="Zhou J."/>
            <person name="Hemme C.L."/>
        </authorList>
    </citation>
    <scope>NUCLEOTIDE SEQUENCE [LARGE SCALE GENOMIC DNA]</scope>
    <source>
        <strain evidence="1">DSM 2782</strain>
    </source>
</reference>
<keyword evidence="2" id="KW-1185">Reference proteome</keyword>
<dbReference type="EMBL" id="ACXX02000001">
    <property type="protein sequence ID" value="EGD49772.1"/>
    <property type="molecule type" value="Genomic_DNA"/>
</dbReference>
<reference evidence="1" key="2">
    <citation type="submission" date="2011-01" db="EMBL/GenBank/DDBJ databases">
        <title>The Non-contiguous Finished genome of Clostridium papyrosolvens.</title>
        <authorList>
            <person name="Lucas S."/>
            <person name="Copeland A."/>
            <person name="Lapidus A."/>
            <person name="Cheng J.-F."/>
            <person name="Goodwin L."/>
            <person name="Pitluck S."/>
            <person name="Misra M."/>
            <person name="Chertkov O."/>
            <person name="Detter J.C."/>
            <person name="Han C."/>
            <person name="Tapia R."/>
            <person name="Land M."/>
            <person name="Hauser L."/>
            <person name="Kyrpides N."/>
            <person name="Ivanova N."/>
            <person name="Pagani I."/>
            <person name="Mouttaki H."/>
            <person name="He Z."/>
            <person name="Zhou J."/>
            <person name="Hemme C.L."/>
            <person name="Woyke T."/>
        </authorList>
    </citation>
    <scope>NUCLEOTIDE SEQUENCE [LARGE SCALE GENOMIC DNA]</scope>
    <source>
        <strain evidence="1">DSM 2782</strain>
    </source>
</reference>
<name>F1T8H4_9FIRM</name>
<dbReference type="AlphaFoldDB" id="F1T8H4"/>